<gene>
    <name evidence="7" type="ORF">BFN67_22580</name>
</gene>
<keyword evidence="4 5" id="KW-0472">Membrane</keyword>
<evidence type="ECO:0000256" key="3">
    <source>
        <dbReference type="ARBA" id="ARBA00022989"/>
    </source>
</evidence>
<feature type="transmembrane region" description="Helical" evidence="5">
    <location>
        <begin position="156"/>
        <end position="176"/>
    </location>
</feature>
<dbReference type="GO" id="GO:0016020">
    <property type="term" value="C:membrane"/>
    <property type="evidence" value="ECO:0007669"/>
    <property type="project" value="UniProtKB-SubCell"/>
</dbReference>
<comment type="subcellular location">
    <subcellularLocation>
        <location evidence="1">Membrane</location>
        <topology evidence="1">Multi-pass membrane protein</topology>
    </subcellularLocation>
</comment>
<name>A0A1V8RLP3_9HYPH</name>
<reference evidence="7 8" key="1">
    <citation type="journal article" date="2016" name="Int. J. Syst. Evol. Microbiol.">
        <title>Pseudaminobacter manganicus sp. nov., isolated from sludge of a manganese mine.</title>
        <authorList>
            <person name="Li J."/>
            <person name="Huang J."/>
            <person name="Liao S."/>
            <person name="Wang G."/>
        </authorList>
    </citation>
    <scope>NUCLEOTIDE SEQUENCE [LARGE SCALE GENOMIC DNA]</scope>
    <source>
        <strain evidence="7 8">JH-7</strain>
    </source>
</reference>
<organism evidence="7 8">
    <name type="scientific">Manganibacter manganicus</name>
    <dbReference type="NCBI Taxonomy" id="1873176"/>
    <lineage>
        <taxon>Bacteria</taxon>
        <taxon>Pseudomonadati</taxon>
        <taxon>Pseudomonadota</taxon>
        <taxon>Alphaproteobacteria</taxon>
        <taxon>Hyphomicrobiales</taxon>
        <taxon>Phyllobacteriaceae</taxon>
        <taxon>Manganibacter</taxon>
    </lineage>
</organism>
<dbReference type="STRING" id="1873176.BFN67_22580"/>
<dbReference type="EMBL" id="MDET01000038">
    <property type="protein sequence ID" value="OQM74125.1"/>
    <property type="molecule type" value="Genomic_DNA"/>
</dbReference>
<keyword evidence="2 5" id="KW-0812">Transmembrane</keyword>
<feature type="transmembrane region" description="Helical" evidence="5">
    <location>
        <begin position="331"/>
        <end position="351"/>
    </location>
</feature>
<feature type="transmembrane region" description="Helical" evidence="5">
    <location>
        <begin position="357"/>
        <end position="377"/>
    </location>
</feature>
<sequence>MLGVFFVWAILSLLMRRFEFSMSHSDMRLACSFSAFPVLVLLTALAGEHPGTGALKSLLLLPFLSLWVMIPRLRAGRGNYIPHYVCGAACGAIGAIVFATFQWAFPMRPEGGAGNPAVFAIMVLALTAVASLNITARNPIMKGLSWAGVLAGLSSVVIALVRGVWIATVFIVAGIFSYAPQQFKKPAVLWSAAAVLAFIVVSVVLVAPSFPSFTKNFIHSASSLSRIFLNLDSETGVQSVDLRIDMWSGAWRAILDSPWTGYGIQNGMDAVRAHLPADVAEKIIFTHAHNGFLTFALDGGIVLLGSVIAMLVMPVVIAWKAPRDETHRKRLFLALLVSAVYALCGMTQIMFRHDIMDSFFIFNTIIVAASIPSRAVMGVETENLTRLDTRQEDD</sequence>
<feature type="transmembrane region" description="Helical" evidence="5">
    <location>
        <begin position="188"/>
        <end position="207"/>
    </location>
</feature>
<protein>
    <recommendedName>
        <fullName evidence="6">O-antigen ligase-related domain-containing protein</fullName>
    </recommendedName>
</protein>
<evidence type="ECO:0000256" key="4">
    <source>
        <dbReference type="ARBA" id="ARBA00023136"/>
    </source>
</evidence>
<dbReference type="Pfam" id="PF04932">
    <property type="entry name" value="Wzy_C"/>
    <property type="match status" value="1"/>
</dbReference>
<evidence type="ECO:0000256" key="1">
    <source>
        <dbReference type="ARBA" id="ARBA00004141"/>
    </source>
</evidence>
<feature type="transmembrane region" description="Helical" evidence="5">
    <location>
        <begin position="58"/>
        <end position="75"/>
    </location>
</feature>
<evidence type="ECO:0000259" key="6">
    <source>
        <dbReference type="Pfam" id="PF04932"/>
    </source>
</evidence>
<dbReference type="PANTHER" id="PTHR37422:SF23">
    <property type="entry name" value="TEICHURONIC ACID BIOSYNTHESIS PROTEIN TUAE"/>
    <property type="match status" value="1"/>
</dbReference>
<dbReference type="Proteomes" id="UP000191905">
    <property type="component" value="Unassembled WGS sequence"/>
</dbReference>
<dbReference type="InterPro" id="IPR051533">
    <property type="entry name" value="WaaL-like"/>
</dbReference>
<feature type="transmembrane region" description="Helical" evidence="5">
    <location>
        <begin position="81"/>
        <end position="105"/>
    </location>
</feature>
<dbReference type="InterPro" id="IPR007016">
    <property type="entry name" value="O-antigen_ligase-rel_domated"/>
</dbReference>
<keyword evidence="3 5" id="KW-1133">Transmembrane helix</keyword>
<feature type="transmembrane region" description="Helical" evidence="5">
    <location>
        <begin position="300"/>
        <end position="319"/>
    </location>
</feature>
<evidence type="ECO:0000313" key="8">
    <source>
        <dbReference type="Proteomes" id="UP000191905"/>
    </source>
</evidence>
<proteinExistence type="predicted"/>
<feature type="transmembrane region" description="Helical" evidence="5">
    <location>
        <begin position="117"/>
        <end position="136"/>
    </location>
</feature>
<evidence type="ECO:0000256" key="5">
    <source>
        <dbReference type="SAM" id="Phobius"/>
    </source>
</evidence>
<dbReference type="PANTHER" id="PTHR37422">
    <property type="entry name" value="TEICHURONIC ACID BIOSYNTHESIS PROTEIN TUAE"/>
    <property type="match status" value="1"/>
</dbReference>
<comment type="caution">
    <text evidence="7">The sequence shown here is derived from an EMBL/GenBank/DDBJ whole genome shotgun (WGS) entry which is preliminary data.</text>
</comment>
<accession>A0A1V8RLP3</accession>
<evidence type="ECO:0000256" key="2">
    <source>
        <dbReference type="ARBA" id="ARBA00022692"/>
    </source>
</evidence>
<evidence type="ECO:0000313" key="7">
    <source>
        <dbReference type="EMBL" id="OQM74125.1"/>
    </source>
</evidence>
<feature type="transmembrane region" description="Helical" evidence="5">
    <location>
        <begin position="27"/>
        <end position="46"/>
    </location>
</feature>
<keyword evidence="8" id="KW-1185">Reference proteome</keyword>
<feature type="domain" description="O-antigen ligase-related" evidence="6">
    <location>
        <begin position="148"/>
        <end position="304"/>
    </location>
</feature>
<dbReference type="AlphaFoldDB" id="A0A1V8RLP3"/>